<keyword evidence="2" id="KW-1185">Reference proteome</keyword>
<name>A0A3A1NCF4_9FLAO</name>
<comment type="caution">
    <text evidence="1">The sequence shown here is derived from an EMBL/GenBank/DDBJ whole genome shotgun (WGS) entry which is preliminary data.</text>
</comment>
<accession>A0A3A1NCF4</accession>
<protein>
    <submittedName>
        <fullName evidence="1">Uncharacterized protein</fullName>
    </submittedName>
</protein>
<dbReference type="AlphaFoldDB" id="A0A3A1NCF4"/>
<gene>
    <name evidence="1" type="ORF">D2V08_03520</name>
</gene>
<dbReference type="Proteomes" id="UP000266067">
    <property type="component" value="Unassembled WGS sequence"/>
</dbReference>
<reference evidence="1 2" key="1">
    <citation type="submission" date="2018-08" db="EMBL/GenBank/DDBJ databases">
        <title>Proposal of Muricauda 72 sp.nov. and Muricauda NH166 sp.nov., isolated from seawater.</title>
        <authorList>
            <person name="Cheng H."/>
            <person name="Wu Y.-H."/>
            <person name="Guo L.-L."/>
            <person name="Xu X.-W."/>
        </authorList>
    </citation>
    <scope>NUCLEOTIDE SEQUENCE [LARGE SCALE GENOMIC DNA]</scope>
    <source>
        <strain evidence="1 2">KCTC 22173</strain>
    </source>
</reference>
<proteinExistence type="predicted"/>
<evidence type="ECO:0000313" key="1">
    <source>
        <dbReference type="EMBL" id="RIV35703.1"/>
    </source>
</evidence>
<organism evidence="1 2">
    <name type="scientific">Flagellimonas lutimaris</name>
    <dbReference type="NCBI Taxonomy" id="475082"/>
    <lineage>
        <taxon>Bacteria</taxon>
        <taxon>Pseudomonadati</taxon>
        <taxon>Bacteroidota</taxon>
        <taxon>Flavobacteriia</taxon>
        <taxon>Flavobacteriales</taxon>
        <taxon>Flavobacteriaceae</taxon>
        <taxon>Flagellimonas</taxon>
    </lineage>
</organism>
<sequence length="81" mass="9431">MLNVMNLLHFLGLGLCLQFLFEAWPTPKFPFNYQEDHMYILPEANETQWSAASPKSCQTNLTERGKFYPNHNGIMVYSTFP</sequence>
<evidence type="ECO:0000313" key="2">
    <source>
        <dbReference type="Proteomes" id="UP000266067"/>
    </source>
</evidence>
<dbReference type="EMBL" id="QXFH01000069">
    <property type="protein sequence ID" value="RIV35703.1"/>
    <property type="molecule type" value="Genomic_DNA"/>
</dbReference>